<keyword evidence="3" id="KW-1185">Reference proteome</keyword>
<feature type="transmembrane region" description="Helical" evidence="1">
    <location>
        <begin position="87"/>
        <end position="111"/>
    </location>
</feature>
<evidence type="ECO:0000313" key="3">
    <source>
        <dbReference type="Proteomes" id="UP000249341"/>
    </source>
</evidence>
<evidence type="ECO:0000313" key="2">
    <source>
        <dbReference type="EMBL" id="RAK31207.1"/>
    </source>
</evidence>
<organism evidence="2 3">
    <name type="scientific">Actinoplanes lutulentus</name>
    <dbReference type="NCBI Taxonomy" id="1287878"/>
    <lineage>
        <taxon>Bacteria</taxon>
        <taxon>Bacillati</taxon>
        <taxon>Actinomycetota</taxon>
        <taxon>Actinomycetes</taxon>
        <taxon>Micromonosporales</taxon>
        <taxon>Micromonosporaceae</taxon>
        <taxon>Actinoplanes</taxon>
    </lineage>
</organism>
<comment type="caution">
    <text evidence="2">The sequence shown here is derived from an EMBL/GenBank/DDBJ whole genome shotgun (WGS) entry which is preliminary data.</text>
</comment>
<accession>A0A327Z4S1</accession>
<protein>
    <submittedName>
        <fullName evidence="2">Uncharacterized protein</fullName>
    </submittedName>
</protein>
<feature type="transmembrane region" description="Helical" evidence="1">
    <location>
        <begin position="12"/>
        <end position="29"/>
    </location>
</feature>
<name>A0A327Z4S1_9ACTN</name>
<keyword evidence="1" id="KW-1133">Transmembrane helix</keyword>
<dbReference type="EMBL" id="QLMJ01000015">
    <property type="protein sequence ID" value="RAK31207.1"/>
    <property type="molecule type" value="Genomic_DNA"/>
</dbReference>
<proteinExistence type="predicted"/>
<feature type="transmembrane region" description="Helical" evidence="1">
    <location>
        <begin position="123"/>
        <end position="149"/>
    </location>
</feature>
<gene>
    <name evidence="2" type="ORF">B0I29_11513</name>
</gene>
<dbReference type="AlphaFoldDB" id="A0A327Z4S1"/>
<keyword evidence="1" id="KW-0812">Transmembrane</keyword>
<sequence length="152" mass="15773">MGAVYSRGTVWVVGSAALGVGAVASVGVGSDSVVPRRPVGVARVLVGVQLFVVAAYLAGAVVPYLWAPREYPPTWLWIVPAWLLGVPGFYVALLGPVFALAVAVTAVALLARHRSLPAGLYRWCVVAAVLTCALAVFMLTPLGQTIAVFTAD</sequence>
<feature type="transmembrane region" description="Helical" evidence="1">
    <location>
        <begin position="41"/>
        <end position="67"/>
    </location>
</feature>
<evidence type="ECO:0000256" key="1">
    <source>
        <dbReference type="SAM" id="Phobius"/>
    </source>
</evidence>
<reference evidence="2 3" key="1">
    <citation type="submission" date="2018-06" db="EMBL/GenBank/DDBJ databases">
        <title>Genomic Encyclopedia of Type Strains, Phase III (KMG-III): the genomes of soil and plant-associated and newly described type strains.</title>
        <authorList>
            <person name="Whitman W."/>
        </authorList>
    </citation>
    <scope>NUCLEOTIDE SEQUENCE [LARGE SCALE GENOMIC DNA]</scope>
    <source>
        <strain evidence="2 3">CGMCC 4.7090</strain>
    </source>
</reference>
<dbReference type="Proteomes" id="UP000249341">
    <property type="component" value="Unassembled WGS sequence"/>
</dbReference>
<keyword evidence="1" id="KW-0472">Membrane</keyword>